<dbReference type="EMBL" id="JADKGY010000001">
    <property type="protein sequence ID" value="MBK9981809.1"/>
    <property type="molecule type" value="Genomic_DNA"/>
</dbReference>
<reference evidence="1 2" key="1">
    <citation type="submission" date="2020-10" db="EMBL/GenBank/DDBJ databases">
        <title>Connecting structure to function with the recovery of over 1000 high-quality activated sludge metagenome-assembled genomes encoding full-length rRNA genes using long-read sequencing.</title>
        <authorList>
            <person name="Singleton C.M."/>
            <person name="Petriglieri F."/>
            <person name="Kristensen J.M."/>
            <person name="Kirkegaard R.H."/>
            <person name="Michaelsen T.Y."/>
            <person name="Andersen M.H."/>
            <person name="Karst S.M."/>
            <person name="Dueholm M.S."/>
            <person name="Nielsen P.H."/>
            <person name="Albertsen M."/>
        </authorList>
    </citation>
    <scope>NUCLEOTIDE SEQUENCE [LARGE SCALE GENOMIC DNA]</scope>
    <source>
        <strain evidence="1">Ribe_18-Q3-R11-54_MAXAC.273</strain>
    </source>
</reference>
<name>A0A9D7STF6_9BACT</name>
<sequence length="256" mass="29155">MIKGNKQRIKTFMWLVLLAALTGITLMAAQFRSEEVITDVQAEVLLLDKGNNLIMPDDIVKTVVKKFGPLKGIAIDKVDMRSIEEFLATSPYVKEASVFLGANKTLTLSIRQRMPVMRIVDNHGSHWYVDADTVRMPVSRNFTARVPLVNGDFPVTNDVKSWPINSLFDIALMLQDNEFMGSLIDQIYFESKEKIWLVPRLGPSKILIGNTNDLEDKVERLRKFYKKALPSTGWDTYAYVDTRFAGQIVAKRRLNQ</sequence>
<evidence type="ECO:0008006" key="3">
    <source>
        <dbReference type="Google" id="ProtNLM"/>
    </source>
</evidence>
<gene>
    <name evidence="1" type="ORF">IPP15_05190</name>
</gene>
<protein>
    <recommendedName>
        <fullName evidence="3">Cell division protein FtsQ</fullName>
    </recommendedName>
</protein>
<proteinExistence type="predicted"/>
<comment type="caution">
    <text evidence="1">The sequence shown here is derived from an EMBL/GenBank/DDBJ whole genome shotgun (WGS) entry which is preliminary data.</text>
</comment>
<evidence type="ECO:0000313" key="1">
    <source>
        <dbReference type="EMBL" id="MBK9981809.1"/>
    </source>
</evidence>
<evidence type="ECO:0000313" key="2">
    <source>
        <dbReference type="Proteomes" id="UP000808337"/>
    </source>
</evidence>
<organism evidence="1 2">
    <name type="scientific">Candidatus Opimibacter skivensis</name>
    <dbReference type="NCBI Taxonomy" id="2982028"/>
    <lineage>
        <taxon>Bacteria</taxon>
        <taxon>Pseudomonadati</taxon>
        <taxon>Bacteroidota</taxon>
        <taxon>Saprospiria</taxon>
        <taxon>Saprospirales</taxon>
        <taxon>Saprospiraceae</taxon>
        <taxon>Candidatus Opimibacter</taxon>
    </lineage>
</organism>
<accession>A0A9D7STF6</accession>
<dbReference type="AlphaFoldDB" id="A0A9D7STF6"/>
<dbReference type="Proteomes" id="UP000808337">
    <property type="component" value="Unassembled WGS sequence"/>
</dbReference>